<reference evidence="1 2" key="1">
    <citation type="submission" date="2017-06" db="EMBL/GenBank/DDBJ databases">
        <title>Genome sequencing of cyanobaciteial culture collection at National Institute for Environmental Studies (NIES).</title>
        <authorList>
            <person name="Hirose Y."/>
            <person name="Shimura Y."/>
            <person name="Fujisawa T."/>
            <person name="Nakamura Y."/>
            <person name="Kawachi M."/>
        </authorList>
    </citation>
    <scope>NUCLEOTIDE SEQUENCE [LARGE SCALE GENOMIC DNA]</scope>
    <source>
        <strain evidence="1 2">NIES-267</strain>
    </source>
</reference>
<dbReference type="OrthoDB" id="726375at2"/>
<dbReference type="GO" id="GO:0016491">
    <property type="term" value="F:oxidoreductase activity"/>
    <property type="evidence" value="ECO:0007669"/>
    <property type="project" value="UniProtKB-KW"/>
</dbReference>
<evidence type="ECO:0000313" key="1">
    <source>
        <dbReference type="EMBL" id="BAY86237.1"/>
    </source>
</evidence>
<dbReference type="Proteomes" id="UP000218418">
    <property type="component" value="Chromosome"/>
</dbReference>
<organism evidence="1 2">
    <name type="scientific">Calothrix parasitica NIES-267</name>
    <dbReference type="NCBI Taxonomy" id="1973488"/>
    <lineage>
        <taxon>Bacteria</taxon>
        <taxon>Bacillati</taxon>
        <taxon>Cyanobacteriota</taxon>
        <taxon>Cyanophyceae</taxon>
        <taxon>Nostocales</taxon>
        <taxon>Calotrichaceae</taxon>
        <taxon>Calothrix</taxon>
    </lineage>
</organism>
<keyword evidence="2" id="KW-1185">Reference proteome</keyword>
<dbReference type="EMBL" id="AP018227">
    <property type="protein sequence ID" value="BAY86237.1"/>
    <property type="molecule type" value="Genomic_DNA"/>
</dbReference>
<name>A0A1Z4LYC8_9CYAN</name>
<evidence type="ECO:0000313" key="2">
    <source>
        <dbReference type="Proteomes" id="UP000218418"/>
    </source>
</evidence>
<keyword evidence="1" id="KW-0560">Oxidoreductase</keyword>
<accession>A0A1Z4LYC8</accession>
<dbReference type="EC" id="1.21.98.2" evidence="1"/>
<protein>
    <submittedName>
        <fullName evidence="1">Oxygen-dependent dichlorochromopyrrolate synthase</fullName>
        <ecNumber evidence="1">1.21.98.2</ecNumber>
    </submittedName>
</protein>
<dbReference type="AlphaFoldDB" id="A0A1Z4LYC8"/>
<gene>
    <name evidence="1" type="primary">rebD</name>
    <name evidence="1" type="ORF">NIES267_57430</name>
</gene>
<sequence length="525" mass="59200">MSVLDFPRLHFQGLARTYLPNDCGRFSCNKQGHFSIETKIVSAQKEFGKIEQDDPIVGRKVDFGGLNSENQQIKDTCNSALIFESDPASNWTNTIMVDRFVLGGSNSILSAPVRGLSLARWQDFYHIRELPENCLNDKFGSAAVYQFAVSKDAQNLLWNHQEVSLSPTVSMLREAMKQDNVLGLVVQFSLSGISAPVQAYASDFWELHGTIGLWCKDELATYPHGRLLTPQNSSKSFSRESQPLGNLAVKFTPEGASLNMVTAVPCVARSSQLADNDEEIFFKIDIGNLELRTIDDFRLIAKIPYQAYQKQAHELTSGMIDIPYCEDWADFWDEVDNQALCIVGTVDNQRQILAEEKEINIQVDDACLFLENSIVNESGQFIDLEVRSFVRGCPQAVEVVYLNQFYNPHAFPQLREEFEWDTRNKDRIFNFPHSSEMPIIGFKPGKASEQGYFAASCEISTNQQGRAWVTLRGAIPGTAKILISTFPYQHPCYPNYSNEAEMAYDNQDKLGFWNNTGFFVVRAGK</sequence>
<proteinExistence type="predicted"/>